<dbReference type="Proteomes" id="UP000184510">
    <property type="component" value="Unassembled WGS sequence"/>
</dbReference>
<name>A0A1M6B2S3_9BACT</name>
<evidence type="ECO:0000256" key="1">
    <source>
        <dbReference type="SAM" id="Phobius"/>
    </source>
</evidence>
<dbReference type="AlphaFoldDB" id="A0A1M6B2S3"/>
<proteinExistence type="predicted"/>
<feature type="transmembrane region" description="Helical" evidence="1">
    <location>
        <begin position="30"/>
        <end position="46"/>
    </location>
</feature>
<accession>A0A1M6B2S3</accession>
<dbReference type="InParanoid" id="A0A1M6B2S3"/>
<evidence type="ECO:0000313" key="3">
    <source>
        <dbReference type="Proteomes" id="UP000184510"/>
    </source>
</evidence>
<gene>
    <name evidence="2" type="ORF">SAMN02745181_0103</name>
</gene>
<keyword evidence="3" id="KW-1185">Reference proteome</keyword>
<keyword evidence="1" id="KW-0472">Membrane</keyword>
<keyword evidence="1" id="KW-1133">Transmembrane helix</keyword>
<dbReference type="EMBL" id="FQYR01000002">
    <property type="protein sequence ID" value="SHI43015.1"/>
    <property type="molecule type" value="Genomic_DNA"/>
</dbReference>
<evidence type="ECO:0000313" key="2">
    <source>
        <dbReference type="EMBL" id="SHI43015.1"/>
    </source>
</evidence>
<sequence>MDKGACRHPELMKINLCKLIHRLRLRSMKSFMYVVIALFSVILISCERTKNSGLKTWGELPIAHSFSDKLEDGADLSDEMVLKVVFEEEIAKEGLDRGGEAFFVRGVLWTEQERVYYTWLCRVPVQGNFEFMLENETHVP</sequence>
<protein>
    <submittedName>
        <fullName evidence="2">Uncharacterized protein</fullName>
    </submittedName>
</protein>
<reference evidence="2 3" key="1">
    <citation type="submission" date="2016-11" db="EMBL/GenBank/DDBJ databases">
        <authorList>
            <person name="Jaros S."/>
            <person name="Januszkiewicz K."/>
            <person name="Wedrychowicz H."/>
        </authorList>
    </citation>
    <scope>NUCLEOTIDE SEQUENCE [LARGE SCALE GENOMIC DNA]</scope>
    <source>
        <strain evidence="2 3">DSM 18772</strain>
    </source>
</reference>
<keyword evidence="1" id="KW-0812">Transmembrane</keyword>
<organism evidence="2 3">
    <name type="scientific">Rubritalea squalenifaciens DSM 18772</name>
    <dbReference type="NCBI Taxonomy" id="1123071"/>
    <lineage>
        <taxon>Bacteria</taxon>
        <taxon>Pseudomonadati</taxon>
        <taxon>Verrucomicrobiota</taxon>
        <taxon>Verrucomicrobiia</taxon>
        <taxon>Verrucomicrobiales</taxon>
        <taxon>Rubritaleaceae</taxon>
        <taxon>Rubritalea</taxon>
    </lineage>
</organism>